<dbReference type="PANTHER" id="PTHR30160:SF1">
    <property type="entry name" value="LIPOPOLYSACCHARIDE 1,2-N-ACETYLGLUCOSAMINETRANSFERASE-RELATED"/>
    <property type="match status" value="1"/>
</dbReference>
<dbReference type="RefSeq" id="WP_216130019.1">
    <property type="nucleotide sequence ID" value="NZ_CP064782.1"/>
</dbReference>
<dbReference type="KEGG" id="aiq:Azoinq_08530"/>
<dbReference type="GO" id="GO:0008713">
    <property type="term" value="F:ADP-heptose-lipopolysaccharide heptosyltransferase activity"/>
    <property type="evidence" value="ECO:0007669"/>
    <property type="project" value="TreeGrafter"/>
</dbReference>
<dbReference type="EMBL" id="CP064782">
    <property type="protein sequence ID" value="QWT47922.1"/>
    <property type="molecule type" value="Genomic_DNA"/>
</dbReference>
<dbReference type="AlphaFoldDB" id="A0A975SKE5"/>
<keyword evidence="2" id="KW-0808">Transferase</keyword>
<sequence length="361" mass="39975">MSEPIAASVMASLLPHAKVLVIRKDNIGDLVCTTPMIRALRQHFPHIHLAALVNSYNGPVLRGNPDLDAVHVYTKAKHRQADESLLGVYWRRLALMGRLRWLDYDLAILANCSFVASSLGLARQMGPKRILGFSNGSNPRLEARLTDPVPYHPDPQEHEVERLAKLLVPLGIPEPMPAARVYADEALLLRQRERLNEAWGSFPRPPIAIHISARKVPQRWPAERFVALMRALYQERGERFMLFWSPGEENNPLHPGDDGKAREILAALSDVPVQPCPTARLEELIAGLACCGAMVCSDGGAMHLGAGLGLPIVCFFGNSDARKWHPWGVPYELLQADSQDVNDISVAQALEAYSRLQGRLA</sequence>
<dbReference type="InterPro" id="IPR051199">
    <property type="entry name" value="LPS_LOS_Heptosyltrfase"/>
</dbReference>
<keyword evidence="1" id="KW-0328">Glycosyltransferase</keyword>
<dbReference type="Pfam" id="PF01075">
    <property type="entry name" value="Glyco_transf_9"/>
    <property type="match status" value="1"/>
</dbReference>
<dbReference type="GO" id="GO:0009244">
    <property type="term" value="P:lipopolysaccharide core region biosynthetic process"/>
    <property type="evidence" value="ECO:0007669"/>
    <property type="project" value="TreeGrafter"/>
</dbReference>
<accession>A0A975SKE5</accession>
<evidence type="ECO:0000256" key="1">
    <source>
        <dbReference type="ARBA" id="ARBA00022676"/>
    </source>
</evidence>
<evidence type="ECO:0000256" key="2">
    <source>
        <dbReference type="ARBA" id="ARBA00022679"/>
    </source>
</evidence>
<name>A0A975SKE5_9RHOO</name>
<keyword evidence="4" id="KW-1185">Reference proteome</keyword>
<gene>
    <name evidence="3" type="ORF">Azoinq_08530</name>
</gene>
<dbReference type="GO" id="GO:0005829">
    <property type="term" value="C:cytosol"/>
    <property type="evidence" value="ECO:0007669"/>
    <property type="project" value="TreeGrafter"/>
</dbReference>
<protein>
    <submittedName>
        <fullName evidence="3">Glycosyltransferase family 9 protein</fullName>
    </submittedName>
</protein>
<organism evidence="3 4">
    <name type="scientific">Azospira inquinata</name>
    <dbReference type="NCBI Taxonomy" id="2785627"/>
    <lineage>
        <taxon>Bacteria</taxon>
        <taxon>Pseudomonadati</taxon>
        <taxon>Pseudomonadota</taxon>
        <taxon>Betaproteobacteria</taxon>
        <taxon>Rhodocyclales</taxon>
        <taxon>Rhodocyclaceae</taxon>
        <taxon>Azospira</taxon>
    </lineage>
</organism>
<evidence type="ECO:0000313" key="3">
    <source>
        <dbReference type="EMBL" id="QWT47922.1"/>
    </source>
</evidence>
<reference evidence="3" key="1">
    <citation type="submission" date="2020-11" db="EMBL/GenBank/DDBJ databases">
        <title>Azospira inquinata sp. nov.</title>
        <authorList>
            <person name="Moe W.M."/>
            <person name="Mikes M.C."/>
        </authorList>
    </citation>
    <scope>NUCLEOTIDE SEQUENCE</scope>
    <source>
        <strain evidence="3">Azo-3</strain>
    </source>
</reference>
<evidence type="ECO:0000313" key="4">
    <source>
        <dbReference type="Proteomes" id="UP000683428"/>
    </source>
</evidence>
<dbReference type="Proteomes" id="UP000683428">
    <property type="component" value="Chromosome"/>
</dbReference>
<dbReference type="InterPro" id="IPR002201">
    <property type="entry name" value="Glyco_trans_9"/>
</dbReference>
<dbReference type="CDD" id="cd03789">
    <property type="entry name" value="GT9_LPS_heptosyltransferase"/>
    <property type="match status" value="1"/>
</dbReference>
<dbReference type="PANTHER" id="PTHR30160">
    <property type="entry name" value="TETRAACYLDISACCHARIDE 4'-KINASE-RELATED"/>
    <property type="match status" value="1"/>
</dbReference>
<proteinExistence type="predicted"/>